<accession>A0ABK0L4S0</accession>
<evidence type="ECO:0000313" key="2">
    <source>
        <dbReference type="Ensembl" id="ENSRNOP00000098981.1"/>
    </source>
</evidence>
<sequence length="132" mass="14568">NTVMTQSLTFMSTSIGDRVTMGYKASQNVGTAVACYQQKPGQSLKLLIYWASNWCTGVPDCFTGSCSGTYFTLIISNMQAEDPAIYYCLQHNSYPPTLFQAHTQTSSDILTTCLYHISLDLHTSPSVYSCYA</sequence>
<name>A0ABK0L4S0_RAT</name>
<dbReference type="InterPro" id="IPR013106">
    <property type="entry name" value="Ig_V-set"/>
</dbReference>
<dbReference type="SMART" id="SM00406">
    <property type="entry name" value="IGv"/>
    <property type="match status" value="1"/>
</dbReference>
<dbReference type="InterPro" id="IPR013783">
    <property type="entry name" value="Ig-like_fold"/>
</dbReference>
<dbReference type="Proteomes" id="UP000002494">
    <property type="component" value="Chromosome 4"/>
</dbReference>
<reference evidence="2" key="1">
    <citation type="submission" date="2024-01" db="EMBL/GenBank/DDBJ databases">
        <title>GRCr8: a new rat reference genome assembly contstructed from accurate long reads and long range scaffolding.</title>
        <authorList>
            <person name="Doris P.A."/>
            <person name="Kalbfleisch T."/>
            <person name="Li K."/>
            <person name="Howe K."/>
            <person name="Wood J."/>
        </authorList>
    </citation>
    <scope>NUCLEOTIDE SEQUENCE [LARGE SCALE GENOMIC DNA]</scope>
    <source>
        <strain evidence="2">Brown Norway</strain>
    </source>
</reference>
<dbReference type="PANTHER" id="PTHR23267">
    <property type="entry name" value="IMMUNOGLOBULIN LIGHT CHAIN"/>
    <property type="match status" value="1"/>
</dbReference>
<dbReference type="Ensembl" id="ENSRNOT00000145104.1">
    <property type="protein sequence ID" value="ENSRNOP00000098981.1"/>
    <property type="gene ID" value="ENSRNOG00000073165.1"/>
</dbReference>
<reference evidence="2" key="2">
    <citation type="submission" date="2025-08" db="UniProtKB">
        <authorList>
            <consortium name="Ensembl"/>
        </authorList>
    </citation>
    <scope>IDENTIFICATION</scope>
    <source>
        <strain evidence="2">Brown Norway</strain>
    </source>
</reference>
<dbReference type="SUPFAM" id="SSF48726">
    <property type="entry name" value="Immunoglobulin"/>
    <property type="match status" value="1"/>
</dbReference>
<evidence type="ECO:0000259" key="1">
    <source>
        <dbReference type="SMART" id="SM00406"/>
    </source>
</evidence>
<dbReference type="Gene3D" id="2.60.40.10">
    <property type="entry name" value="Immunoglobulins"/>
    <property type="match status" value="1"/>
</dbReference>
<protein>
    <recommendedName>
        <fullName evidence="1">Immunoglobulin V-set domain-containing protein</fullName>
    </recommendedName>
</protein>
<dbReference type="Pfam" id="PF07686">
    <property type="entry name" value="V-set"/>
    <property type="match status" value="1"/>
</dbReference>
<keyword evidence="3" id="KW-1185">Reference proteome</keyword>
<proteinExistence type="predicted"/>
<feature type="domain" description="Immunoglobulin V-set" evidence="1">
    <location>
        <begin position="18"/>
        <end position="90"/>
    </location>
</feature>
<dbReference type="InterPro" id="IPR036179">
    <property type="entry name" value="Ig-like_dom_sf"/>
</dbReference>
<reference evidence="2" key="3">
    <citation type="submission" date="2025-09" db="UniProtKB">
        <authorList>
            <consortium name="Ensembl"/>
        </authorList>
    </citation>
    <scope>IDENTIFICATION</scope>
    <source>
        <strain evidence="2">Brown Norway</strain>
    </source>
</reference>
<evidence type="ECO:0000313" key="3">
    <source>
        <dbReference type="Proteomes" id="UP000002494"/>
    </source>
</evidence>
<dbReference type="InterPro" id="IPR050150">
    <property type="entry name" value="IgV_Light_Chain"/>
</dbReference>
<organism evidence="2 3">
    <name type="scientific">Rattus norvegicus</name>
    <name type="common">Rat</name>
    <dbReference type="NCBI Taxonomy" id="10116"/>
    <lineage>
        <taxon>Eukaryota</taxon>
        <taxon>Metazoa</taxon>
        <taxon>Chordata</taxon>
        <taxon>Craniata</taxon>
        <taxon>Vertebrata</taxon>
        <taxon>Euteleostomi</taxon>
        <taxon>Mammalia</taxon>
        <taxon>Eutheria</taxon>
        <taxon>Euarchontoglires</taxon>
        <taxon>Glires</taxon>
        <taxon>Rodentia</taxon>
        <taxon>Myomorpha</taxon>
        <taxon>Muroidea</taxon>
        <taxon>Muridae</taxon>
        <taxon>Murinae</taxon>
        <taxon>Rattus</taxon>
    </lineage>
</organism>
<dbReference type="GeneTree" id="ENSGT00940000153094"/>